<dbReference type="InterPro" id="IPR002303">
    <property type="entry name" value="Valyl-tRNA_ligase"/>
</dbReference>
<dbReference type="EC" id="6.1.1.9" evidence="3"/>
<evidence type="ECO:0000256" key="11">
    <source>
        <dbReference type="ARBA" id="ARBA00047552"/>
    </source>
</evidence>
<dbReference type="SUPFAM" id="SSF47323">
    <property type="entry name" value="Anticodon-binding domain of a subclass of class I aminoacyl-tRNA synthetases"/>
    <property type="match status" value="1"/>
</dbReference>
<dbReference type="InterPro" id="IPR009080">
    <property type="entry name" value="tRNAsynth_Ia_anticodon-bd"/>
</dbReference>
<dbReference type="FunFam" id="3.40.50.620:FF:000020">
    <property type="entry name" value="Valine--tRNA ligase, mitochondrial"/>
    <property type="match status" value="1"/>
</dbReference>
<dbReference type="Gene3D" id="1.10.287.380">
    <property type="entry name" value="Valyl-tRNA synthetase, C-terminal domain"/>
    <property type="match status" value="1"/>
</dbReference>
<name>W4H2Y0_APHAT</name>
<proteinExistence type="inferred from homology"/>
<evidence type="ECO:0000256" key="13">
    <source>
        <dbReference type="SAM" id="Coils"/>
    </source>
</evidence>
<feature type="domain" description="Methionyl/Valyl/Leucyl/Isoleucyl-tRNA synthetase anticodon-binding" evidence="15">
    <location>
        <begin position="734"/>
        <end position="903"/>
    </location>
</feature>
<feature type="domain" description="Aminoacyl-tRNA synthetase class Ia" evidence="14">
    <location>
        <begin position="51"/>
        <end position="683"/>
    </location>
</feature>
<dbReference type="STRING" id="112090.W4H2Y0"/>
<evidence type="ECO:0000256" key="4">
    <source>
        <dbReference type="ARBA" id="ARBA00022490"/>
    </source>
</evidence>
<dbReference type="PROSITE" id="PS00178">
    <property type="entry name" value="AA_TRNA_LIGASE_I"/>
    <property type="match status" value="1"/>
</dbReference>
<dbReference type="Pfam" id="PF00133">
    <property type="entry name" value="tRNA-synt_1"/>
    <property type="match status" value="1"/>
</dbReference>
<dbReference type="OrthoDB" id="629407at2759"/>
<evidence type="ECO:0000256" key="8">
    <source>
        <dbReference type="ARBA" id="ARBA00022917"/>
    </source>
</evidence>
<evidence type="ECO:0000256" key="6">
    <source>
        <dbReference type="ARBA" id="ARBA00022741"/>
    </source>
</evidence>
<keyword evidence="7 12" id="KW-0067">ATP-binding</keyword>
<gene>
    <name evidence="16" type="ORF">H257_02472</name>
</gene>
<dbReference type="Pfam" id="PF08264">
    <property type="entry name" value="Anticodon_1"/>
    <property type="match status" value="1"/>
</dbReference>
<dbReference type="RefSeq" id="XP_009824438.1">
    <property type="nucleotide sequence ID" value="XM_009826136.1"/>
</dbReference>
<comment type="subcellular location">
    <subcellularLocation>
        <location evidence="1">Cytoplasm</location>
    </subcellularLocation>
</comment>
<dbReference type="GO" id="GO:0006438">
    <property type="term" value="P:valyl-tRNA aminoacylation"/>
    <property type="evidence" value="ECO:0007669"/>
    <property type="project" value="InterPro"/>
</dbReference>
<dbReference type="InterPro" id="IPR033705">
    <property type="entry name" value="Anticodon_Ia_Val"/>
</dbReference>
<dbReference type="GO" id="GO:0005524">
    <property type="term" value="F:ATP binding"/>
    <property type="evidence" value="ECO:0007669"/>
    <property type="project" value="UniProtKB-KW"/>
</dbReference>
<keyword evidence="8 12" id="KW-0648">Protein biosynthesis</keyword>
<dbReference type="CDD" id="cd00817">
    <property type="entry name" value="ValRS_core"/>
    <property type="match status" value="1"/>
</dbReference>
<dbReference type="InterPro" id="IPR013155">
    <property type="entry name" value="M/V/L/I-tRNA-synth_anticd-bd"/>
</dbReference>
<dbReference type="AlphaFoldDB" id="W4H2Y0"/>
<sequence>MLMRAWQASKGRPFVRVSRSLTSLPDHIKQRVHVDPMSSTYDPLAVEDGWQAFWESKLVDAKKANPDAPRFTMLLPPPNITGALHIGHALTVTIQDALARYHRMCGHEVLWIPGLDHAGIATQSVVEKQLWKEHKLTRHDVGRSAFLDHVHGWNATYGSRILNQLERLGALLNKDHTFFTLDDARSKAVVDAFCRLHAKGLVYRHRRMVNWCPTLQTAISDIEVDAVPLTKRTMLPLPGHATPVEFGVMHRFKYKVDRSDSVVADTEFVHVDTTRPETILGDVALAIHPDDARYLHLHGQHVVHPFTNERLPIVLDAQLVDPTLGTGVVKLTPAHDANDWACAQRHNLPHVVVMDKLAKMVTPNVPAFHGLDRFDARAAMVAKLQELDLYVEKLDHPTSVSICSRSGNVVEPYLMPQWFVQCDGMAAASAQAVRSNALALEPATHHHTWFHYLDNIQDWCVSRQLWWGHRIPAYRVHLAGHQASDDNDDNLENERWVVARNEVEARQLALETYGDHPLLTLEQDQDVLDTWFSSALLPLSALEWPTDDTVPETIQHVYPLSVMETGADILFFWVARMSMLCTALSGRQPFDKVWLHPMVRDKSGRKMSKSLGNVIDPLHVIAGIDLPTLVQGLHQGNLDPKELVRAEKDLKREFPSGIPSCGTDALRLTLSTYLAQGRQINMDLQRVVASRHFCNKMWNAFRYALPLLPAPHHSGRHGGGSTLEDLRPHMGLAERWILSRMADAVSKSHEGFESFRLAQSAGAAQRFFLQDLCDVYIEFSKPVLYTAKNNHDDGGGGDGDDLVVAAADRGDAARRQESAQATLRQCLDTSVRLLHPFMPFVTEELWQRLTWSADGTTTGGDSLTLAAFPCKQDVATWRDVDAEESMQAVLDVMHAMRSLKHTRKTLVPDHDDSMDTGHLTVHCTDPTLTALLERNMADIRTQCRSGVHLVSAAPSDGTYLSQSISTSCQVWMPLRATANTSERLDAELSRLMKRLAKAEKTKASLDAKVADPLYTTRVPVEIQAQDAERIQDAAVEIATLTDSTTTLCTLKVQLTTKST</sequence>
<keyword evidence="5 12" id="KW-0436">Ligase</keyword>
<dbReference type="SUPFAM" id="SSF50677">
    <property type="entry name" value="ValRS/IleRS/LeuRS editing domain"/>
    <property type="match status" value="1"/>
</dbReference>
<evidence type="ECO:0000256" key="7">
    <source>
        <dbReference type="ARBA" id="ARBA00022840"/>
    </source>
</evidence>
<dbReference type="Gene3D" id="3.40.50.620">
    <property type="entry name" value="HUPs"/>
    <property type="match status" value="2"/>
</dbReference>
<dbReference type="NCBIfam" id="NF004349">
    <property type="entry name" value="PRK05729.1"/>
    <property type="match status" value="1"/>
</dbReference>
<protein>
    <recommendedName>
        <fullName evidence="3">valine--tRNA ligase</fullName>
        <ecNumber evidence="3">6.1.1.9</ecNumber>
    </recommendedName>
    <alternativeName>
        <fullName evidence="10">Valyl-tRNA synthetase</fullName>
    </alternativeName>
</protein>
<dbReference type="PANTHER" id="PTHR11946">
    <property type="entry name" value="VALYL-TRNA SYNTHETASES"/>
    <property type="match status" value="1"/>
</dbReference>
<dbReference type="FunFam" id="3.40.50.620:FF:000078">
    <property type="entry name" value="Valine--tRNA ligase, mitochondrial"/>
    <property type="match status" value="1"/>
</dbReference>
<evidence type="ECO:0000256" key="9">
    <source>
        <dbReference type="ARBA" id="ARBA00023146"/>
    </source>
</evidence>
<evidence type="ECO:0000256" key="1">
    <source>
        <dbReference type="ARBA" id="ARBA00004496"/>
    </source>
</evidence>
<dbReference type="VEuPathDB" id="FungiDB:H257_02472"/>
<evidence type="ECO:0000256" key="12">
    <source>
        <dbReference type="RuleBase" id="RU363035"/>
    </source>
</evidence>
<evidence type="ECO:0000256" key="3">
    <source>
        <dbReference type="ARBA" id="ARBA00013169"/>
    </source>
</evidence>
<keyword evidence="4" id="KW-0963">Cytoplasm</keyword>
<feature type="coiled-coil region" evidence="13">
    <location>
        <begin position="981"/>
        <end position="1008"/>
    </location>
</feature>
<accession>W4H2Y0</accession>
<dbReference type="Gene3D" id="3.90.740.10">
    <property type="entry name" value="Valyl/Leucyl/Isoleucyl-tRNA synthetase, editing domain"/>
    <property type="match status" value="1"/>
</dbReference>
<dbReference type="GO" id="GO:0004832">
    <property type="term" value="F:valine-tRNA ligase activity"/>
    <property type="evidence" value="ECO:0007669"/>
    <property type="project" value="UniProtKB-EC"/>
</dbReference>
<evidence type="ECO:0000256" key="5">
    <source>
        <dbReference type="ARBA" id="ARBA00022598"/>
    </source>
</evidence>
<dbReference type="NCBIfam" id="TIGR00422">
    <property type="entry name" value="valS"/>
    <property type="match status" value="1"/>
</dbReference>
<evidence type="ECO:0000259" key="14">
    <source>
        <dbReference type="Pfam" id="PF00133"/>
    </source>
</evidence>
<comment type="catalytic activity">
    <reaction evidence="11">
        <text>tRNA(Val) + L-valine + ATP = L-valyl-tRNA(Val) + AMP + diphosphate</text>
        <dbReference type="Rhea" id="RHEA:10704"/>
        <dbReference type="Rhea" id="RHEA-COMP:9672"/>
        <dbReference type="Rhea" id="RHEA-COMP:9708"/>
        <dbReference type="ChEBI" id="CHEBI:30616"/>
        <dbReference type="ChEBI" id="CHEBI:33019"/>
        <dbReference type="ChEBI" id="CHEBI:57762"/>
        <dbReference type="ChEBI" id="CHEBI:78442"/>
        <dbReference type="ChEBI" id="CHEBI:78537"/>
        <dbReference type="ChEBI" id="CHEBI:456215"/>
        <dbReference type="EC" id="6.1.1.9"/>
    </reaction>
</comment>
<dbReference type="SUPFAM" id="SSF52374">
    <property type="entry name" value="Nucleotidylyl transferase"/>
    <property type="match status" value="1"/>
</dbReference>
<dbReference type="InterPro" id="IPR002300">
    <property type="entry name" value="aa-tRNA-synth_Ia"/>
</dbReference>
<dbReference type="EMBL" id="KI913117">
    <property type="protein sequence ID" value="ETV85966.1"/>
    <property type="molecule type" value="Genomic_DNA"/>
</dbReference>
<dbReference type="InterPro" id="IPR014729">
    <property type="entry name" value="Rossmann-like_a/b/a_fold"/>
</dbReference>
<dbReference type="InterPro" id="IPR037118">
    <property type="entry name" value="Val-tRNA_synth_C_sf"/>
</dbReference>
<evidence type="ECO:0000259" key="15">
    <source>
        <dbReference type="Pfam" id="PF08264"/>
    </source>
</evidence>
<evidence type="ECO:0000313" key="16">
    <source>
        <dbReference type="EMBL" id="ETV85966.1"/>
    </source>
</evidence>
<dbReference type="Gene3D" id="1.10.730.10">
    <property type="entry name" value="Isoleucyl-tRNA Synthetase, Domain 1"/>
    <property type="match status" value="1"/>
</dbReference>
<dbReference type="InterPro" id="IPR009008">
    <property type="entry name" value="Val/Leu/Ile-tRNA-synth_edit"/>
</dbReference>
<keyword evidence="9 12" id="KW-0030">Aminoacyl-tRNA synthetase</keyword>
<evidence type="ECO:0000256" key="2">
    <source>
        <dbReference type="ARBA" id="ARBA00005594"/>
    </source>
</evidence>
<dbReference type="InterPro" id="IPR001412">
    <property type="entry name" value="aa-tRNA-synth_I_CS"/>
</dbReference>
<dbReference type="GO" id="GO:0005829">
    <property type="term" value="C:cytosol"/>
    <property type="evidence" value="ECO:0007669"/>
    <property type="project" value="TreeGrafter"/>
</dbReference>
<organism evidence="16">
    <name type="scientific">Aphanomyces astaci</name>
    <name type="common">Crayfish plague agent</name>
    <dbReference type="NCBI Taxonomy" id="112090"/>
    <lineage>
        <taxon>Eukaryota</taxon>
        <taxon>Sar</taxon>
        <taxon>Stramenopiles</taxon>
        <taxon>Oomycota</taxon>
        <taxon>Saprolegniomycetes</taxon>
        <taxon>Saprolegniales</taxon>
        <taxon>Verrucalvaceae</taxon>
        <taxon>Aphanomyces</taxon>
    </lineage>
</organism>
<dbReference type="GeneID" id="20804468"/>
<evidence type="ECO:0000256" key="10">
    <source>
        <dbReference type="ARBA" id="ARBA00029936"/>
    </source>
</evidence>
<dbReference type="GO" id="GO:0002161">
    <property type="term" value="F:aminoacyl-tRNA deacylase activity"/>
    <property type="evidence" value="ECO:0007669"/>
    <property type="project" value="InterPro"/>
</dbReference>
<keyword evidence="13" id="KW-0175">Coiled coil</keyword>
<reference evidence="16" key="1">
    <citation type="submission" date="2013-12" db="EMBL/GenBank/DDBJ databases">
        <title>The Genome Sequence of Aphanomyces astaci APO3.</title>
        <authorList>
            <consortium name="The Broad Institute Genomics Platform"/>
            <person name="Russ C."/>
            <person name="Tyler B."/>
            <person name="van West P."/>
            <person name="Dieguez-Uribeondo J."/>
            <person name="Young S.K."/>
            <person name="Zeng Q."/>
            <person name="Gargeya S."/>
            <person name="Fitzgerald M."/>
            <person name="Abouelleil A."/>
            <person name="Alvarado L."/>
            <person name="Chapman S.B."/>
            <person name="Gainer-Dewar J."/>
            <person name="Goldberg J."/>
            <person name="Griggs A."/>
            <person name="Gujja S."/>
            <person name="Hansen M."/>
            <person name="Howarth C."/>
            <person name="Imamovic A."/>
            <person name="Ireland A."/>
            <person name="Larimer J."/>
            <person name="McCowan C."/>
            <person name="Murphy C."/>
            <person name="Pearson M."/>
            <person name="Poon T.W."/>
            <person name="Priest M."/>
            <person name="Roberts A."/>
            <person name="Saif S."/>
            <person name="Shea T."/>
            <person name="Sykes S."/>
            <person name="Wortman J."/>
            <person name="Nusbaum C."/>
            <person name="Birren B."/>
        </authorList>
    </citation>
    <scope>NUCLEOTIDE SEQUENCE [LARGE SCALE GENOMIC DNA]</scope>
    <source>
        <strain evidence="16">APO3</strain>
    </source>
</reference>
<dbReference type="CDD" id="cd07962">
    <property type="entry name" value="Anticodon_Ia_Val"/>
    <property type="match status" value="1"/>
</dbReference>
<comment type="similarity">
    <text evidence="2 12">Belongs to the class-I aminoacyl-tRNA synthetase family.</text>
</comment>
<keyword evidence="6 12" id="KW-0547">Nucleotide-binding</keyword>
<dbReference type="PRINTS" id="PR00986">
    <property type="entry name" value="TRNASYNTHVAL"/>
</dbReference>
<dbReference type="PANTHER" id="PTHR11946:SF109">
    <property type="entry name" value="VALINE--TRNA LIGASE"/>
    <property type="match status" value="1"/>
</dbReference>